<keyword evidence="6" id="KW-0812">Transmembrane</keyword>
<evidence type="ECO:0000256" key="7">
    <source>
        <dbReference type="ARBA" id="ARBA00022723"/>
    </source>
</evidence>
<keyword evidence="7 14" id="KW-0479">Metal-binding</keyword>
<organism evidence="16 17">
    <name type="scientific">Mycena metata</name>
    <dbReference type="NCBI Taxonomy" id="1033252"/>
    <lineage>
        <taxon>Eukaryota</taxon>
        <taxon>Fungi</taxon>
        <taxon>Dikarya</taxon>
        <taxon>Basidiomycota</taxon>
        <taxon>Agaricomycotina</taxon>
        <taxon>Agaricomycetes</taxon>
        <taxon>Agaricomycetidae</taxon>
        <taxon>Agaricales</taxon>
        <taxon>Marasmiineae</taxon>
        <taxon>Mycenaceae</taxon>
        <taxon>Mycena</taxon>
    </lineage>
</organism>
<evidence type="ECO:0000256" key="8">
    <source>
        <dbReference type="ARBA" id="ARBA00022989"/>
    </source>
</evidence>
<sequence length="170" mass="19098">MALYPAVQREAQAGIYHVLSNGTVPQLSDRLSLPYVDSECMMWEVLRWKPLAPLGLPHLLTKHDVYKDCYLPSGSIILVNIWSILQDLRMFPHPEMFNPSRFLDDKKALEIVDCIFGFGRRACPGVNFAESSMFIAIAIALSQYCNAAYPTPLTFKGKRSRTMSSIGLGQ</sequence>
<dbReference type="Pfam" id="PF00067">
    <property type="entry name" value="p450"/>
    <property type="match status" value="1"/>
</dbReference>
<proteinExistence type="inferred from homology"/>
<comment type="caution">
    <text evidence="16">The sequence shown here is derived from an EMBL/GenBank/DDBJ whole genome shotgun (WGS) entry which is preliminary data.</text>
</comment>
<feature type="binding site" description="axial binding residue" evidence="14">
    <location>
        <position position="123"/>
    </location>
    <ligand>
        <name>heme</name>
        <dbReference type="ChEBI" id="CHEBI:30413"/>
    </ligand>
    <ligandPart>
        <name>Fe</name>
        <dbReference type="ChEBI" id="CHEBI:18248"/>
    </ligandPart>
</feature>
<reference evidence="16" key="1">
    <citation type="submission" date="2023-03" db="EMBL/GenBank/DDBJ databases">
        <title>Massive genome expansion in bonnet fungi (Mycena s.s.) driven by repeated elements and novel gene families across ecological guilds.</title>
        <authorList>
            <consortium name="Lawrence Berkeley National Laboratory"/>
            <person name="Harder C.B."/>
            <person name="Miyauchi S."/>
            <person name="Viragh M."/>
            <person name="Kuo A."/>
            <person name="Thoen E."/>
            <person name="Andreopoulos B."/>
            <person name="Lu D."/>
            <person name="Skrede I."/>
            <person name="Drula E."/>
            <person name="Henrissat B."/>
            <person name="Morin E."/>
            <person name="Kohler A."/>
            <person name="Barry K."/>
            <person name="LaButti K."/>
            <person name="Morin E."/>
            <person name="Salamov A."/>
            <person name="Lipzen A."/>
            <person name="Mereny Z."/>
            <person name="Hegedus B."/>
            <person name="Baldrian P."/>
            <person name="Stursova M."/>
            <person name="Weitz H."/>
            <person name="Taylor A."/>
            <person name="Grigoriev I.V."/>
            <person name="Nagy L.G."/>
            <person name="Martin F."/>
            <person name="Kauserud H."/>
        </authorList>
    </citation>
    <scope>NUCLEOTIDE SEQUENCE</scope>
    <source>
        <strain evidence="16">CBHHK182m</strain>
    </source>
</reference>
<gene>
    <name evidence="16" type="ORF">B0H16DRAFT_1471020</name>
</gene>
<dbReference type="Proteomes" id="UP001215598">
    <property type="component" value="Unassembled WGS sequence"/>
</dbReference>
<dbReference type="EMBL" id="JARKIB010000181">
    <property type="protein sequence ID" value="KAJ7727217.1"/>
    <property type="molecule type" value="Genomic_DNA"/>
</dbReference>
<comment type="pathway">
    <text evidence="3">Secondary metabolite biosynthesis.</text>
</comment>
<dbReference type="GO" id="GO:0005506">
    <property type="term" value="F:iron ion binding"/>
    <property type="evidence" value="ECO:0007669"/>
    <property type="project" value="InterPro"/>
</dbReference>
<keyword evidence="17" id="KW-1185">Reference proteome</keyword>
<keyword evidence="5 14" id="KW-0349">Heme</keyword>
<evidence type="ECO:0000256" key="3">
    <source>
        <dbReference type="ARBA" id="ARBA00005179"/>
    </source>
</evidence>
<dbReference type="PROSITE" id="PS00086">
    <property type="entry name" value="CYTOCHROME_P450"/>
    <property type="match status" value="1"/>
</dbReference>
<evidence type="ECO:0000256" key="13">
    <source>
        <dbReference type="ARBA" id="ARBA00023180"/>
    </source>
</evidence>
<dbReference type="GO" id="GO:0016020">
    <property type="term" value="C:membrane"/>
    <property type="evidence" value="ECO:0007669"/>
    <property type="project" value="UniProtKB-SubCell"/>
</dbReference>
<evidence type="ECO:0000256" key="1">
    <source>
        <dbReference type="ARBA" id="ARBA00001971"/>
    </source>
</evidence>
<protein>
    <submittedName>
        <fullName evidence="16">Cytochrome P450</fullName>
    </submittedName>
</protein>
<dbReference type="PANTHER" id="PTHR46300:SF2">
    <property type="entry name" value="CYTOCHROME P450 MONOOXYGENASE ALNH-RELATED"/>
    <property type="match status" value="1"/>
</dbReference>
<keyword evidence="12" id="KW-0472">Membrane</keyword>
<accession>A0AAD7MR44</accession>
<evidence type="ECO:0000256" key="6">
    <source>
        <dbReference type="ARBA" id="ARBA00022692"/>
    </source>
</evidence>
<evidence type="ECO:0000313" key="17">
    <source>
        <dbReference type="Proteomes" id="UP001215598"/>
    </source>
</evidence>
<dbReference type="GO" id="GO:0020037">
    <property type="term" value="F:heme binding"/>
    <property type="evidence" value="ECO:0007669"/>
    <property type="project" value="InterPro"/>
</dbReference>
<keyword evidence="13" id="KW-0325">Glycoprotein</keyword>
<evidence type="ECO:0000256" key="2">
    <source>
        <dbReference type="ARBA" id="ARBA00004167"/>
    </source>
</evidence>
<comment type="similarity">
    <text evidence="4 15">Belongs to the cytochrome P450 family.</text>
</comment>
<comment type="subcellular location">
    <subcellularLocation>
        <location evidence="2">Membrane</location>
        <topology evidence="2">Single-pass membrane protein</topology>
    </subcellularLocation>
</comment>
<evidence type="ECO:0000256" key="10">
    <source>
        <dbReference type="ARBA" id="ARBA00023004"/>
    </source>
</evidence>
<name>A0AAD7MR44_9AGAR</name>
<evidence type="ECO:0000256" key="9">
    <source>
        <dbReference type="ARBA" id="ARBA00023002"/>
    </source>
</evidence>
<evidence type="ECO:0000313" key="16">
    <source>
        <dbReference type="EMBL" id="KAJ7727217.1"/>
    </source>
</evidence>
<comment type="cofactor">
    <cofactor evidence="1 14">
        <name>heme</name>
        <dbReference type="ChEBI" id="CHEBI:30413"/>
    </cofactor>
</comment>
<keyword evidence="9 15" id="KW-0560">Oxidoreductase</keyword>
<keyword evidence="10 14" id="KW-0408">Iron</keyword>
<keyword evidence="8" id="KW-1133">Transmembrane helix</keyword>
<dbReference type="InterPro" id="IPR001128">
    <property type="entry name" value="Cyt_P450"/>
</dbReference>
<dbReference type="Gene3D" id="1.10.630.10">
    <property type="entry name" value="Cytochrome P450"/>
    <property type="match status" value="1"/>
</dbReference>
<dbReference type="InterPro" id="IPR036396">
    <property type="entry name" value="Cyt_P450_sf"/>
</dbReference>
<evidence type="ECO:0000256" key="11">
    <source>
        <dbReference type="ARBA" id="ARBA00023033"/>
    </source>
</evidence>
<keyword evidence="11 15" id="KW-0503">Monooxygenase</keyword>
<evidence type="ECO:0000256" key="12">
    <source>
        <dbReference type="ARBA" id="ARBA00023136"/>
    </source>
</evidence>
<dbReference type="AlphaFoldDB" id="A0AAD7MR44"/>
<dbReference type="PRINTS" id="PR00463">
    <property type="entry name" value="EP450I"/>
</dbReference>
<dbReference type="PANTHER" id="PTHR46300">
    <property type="entry name" value="P450, PUTATIVE (EUROFUNG)-RELATED-RELATED"/>
    <property type="match status" value="1"/>
</dbReference>
<evidence type="ECO:0000256" key="4">
    <source>
        <dbReference type="ARBA" id="ARBA00010617"/>
    </source>
</evidence>
<evidence type="ECO:0000256" key="14">
    <source>
        <dbReference type="PIRSR" id="PIRSR602401-1"/>
    </source>
</evidence>
<evidence type="ECO:0000256" key="15">
    <source>
        <dbReference type="RuleBase" id="RU000461"/>
    </source>
</evidence>
<dbReference type="GO" id="GO:0004497">
    <property type="term" value="F:monooxygenase activity"/>
    <property type="evidence" value="ECO:0007669"/>
    <property type="project" value="UniProtKB-KW"/>
</dbReference>
<evidence type="ECO:0000256" key="5">
    <source>
        <dbReference type="ARBA" id="ARBA00022617"/>
    </source>
</evidence>
<dbReference type="InterPro" id="IPR050364">
    <property type="entry name" value="Cytochrome_P450_fung"/>
</dbReference>
<dbReference type="InterPro" id="IPR002401">
    <property type="entry name" value="Cyt_P450_E_grp-I"/>
</dbReference>
<dbReference type="GO" id="GO:0016705">
    <property type="term" value="F:oxidoreductase activity, acting on paired donors, with incorporation or reduction of molecular oxygen"/>
    <property type="evidence" value="ECO:0007669"/>
    <property type="project" value="InterPro"/>
</dbReference>
<dbReference type="InterPro" id="IPR017972">
    <property type="entry name" value="Cyt_P450_CS"/>
</dbReference>
<dbReference type="SUPFAM" id="SSF48264">
    <property type="entry name" value="Cytochrome P450"/>
    <property type="match status" value="1"/>
</dbReference>